<evidence type="ECO:0000259" key="1">
    <source>
        <dbReference type="Pfam" id="PF17283"/>
    </source>
</evidence>
<dbReference type="PANTHER" id="PTHR23099">
    <property type="entry name" value="TRANSCRIPTIONAL REGULATOR"/>
    <property type="match status" value="1"/>
</dbReference>
<dbReference type="EMBL" id="HACG01040088">
    <property type="protein sequence ID" value="CEK86953.1"/>
    <property type="molecule type" value="Transcribed_RNA"/>
</dbReference>
<proteinExistence type="predicted"/>
<sequence>MFLYIFRARKTNITFPFMPVIARCHNYVITTKYTYQCVNCKYRIGRHSKSLDTDAKVCGHCLGNFELFMTKELNSSNESCKTPATPRTPNKFALFVKDCYSVVKKREDGLRHGDIMKILSREFADKNKICD</sequence>
<gene>
    <name evidence="2" type="primary">ORF156538</name>
</gene>
<feature type="domain" description="SprT-like zinc ribbon" evidence="1">
    <location>
        <begin position="31"/>
        <end position="65"/>
    </location>
</feature>
<accession>A0A0B7B1T2</accession>
<protein>
    <recommendedName>
        <fullName evidence="1">SprT-like zinc ribbon domain-containing protein</fullName>
    </recommendedName>
</protein>
<dbReference type="InterPro" id="IPR036910">
    <property type="entry name" value="HMG_box_dom_sf"/>
</dbReference>
<dbReference type="AlphaFoldDB" id="A0A0B7B1T2"/>
<dbReference type="PANTHER" id="PTHR23099:SF0">
    <property type="entry name" value="GERM CELL NUCLEAR ACIDIC PROTEIN"/>
    <property type="match status" value="1"/>
</dbReference>
<dbReference type="Pfam" id="PF17283">
    <property type="entry name" value="Zn_ribbon_SprT"/>
    <property type="match status" value="1"/>
</dbReference>
<dbReference type="GO" id="GO:0005634">
    <property type="term" value="C:nucleus"/>
    <property type="evidence" value="ECO:0007669"/>
    <property type="project" value="TreeGrafter"/>
</dbReference>
<reference evidence="2" key="1">
    <citation type="submission" date="2014-12" db="EMBL/GenBank/DDBJ databases">
        <title>Insight into the proteome of Arion vulgaris.</title>
        <authorList>
            <person name="Aradska J."/>
            <person name="Bulat T."/>
            <person name="Smidak R."/>
            <person name="Sarate P."/>
            <person name="Gangsoo J."/>
            <person name="Sialana F."/>
            <person name="Bilban M."/>
            <person name="Lubec G."/>
        </authorList>
    </citation>
    <scope>NUCLEOTIDE SEQUENCE</scope>
    <source>
        <tissue evidence="2">Skin</tissue>
    </source>
</reference>
<dbReference type="SUPFAM" id="SSF47095">
    <property type="entry name" value="HMG-box"/>
    <property type="match status" value="1"/>
</dbReference>
<evidence type="ECO:0000313" key="2">
    <source>
        <dbReference type="EMBL" id="CEK86953.1"/>
    </source>
</evidence>
<dbReference type="CDD" id="cd00084">
    <property type="entry name" value="HMG-box_SF"/>
    <property type="match status" value="1"/>
</dbReference>
<name>A0A0B7B1T2_9EUPU</name>
<dbReference type="InterPro" id="IPR035240">
    <property type="entry name" value="SprT_Zn_ribbon"/>
</dbReference>
<organism evidence="2">
    <name type="scientific">Arion vulgaris</name>
    <dbReference type="NCBI Taxonomy" id="1028688"/>
    <lineage>
        <taxon>Eukaryota</taxon>
        <taxon>Metazoa</taxon>
        <taxon>Spiralia</taxon>
        <taxon>Lophotrochozoa</taxon>
        <taxon>Mollusca</taxon>
        <taxon>Gastropoda</taxon>
        <taxon>Heterobranchia</taxon>
        <taxon>Euthyneura</taxon>
        <taxon>Panpulmonata</taxon>
        <taxon>Eupulmonata</taxon>
        <taxon>Stylommatophora</taxon>
        <taxon>Helicina</taxon>
        <taxon>Arionoidea</taxon>
        <taxon>Arionidae</taxon>
        <taxon>Arion</taxon>
    </lineage>
</organism>